<sequence>MEDVRRLCREGRLEQVLEAIQQQRIPLSKDVLYSLLLASIARKDIQAARNIESLLSCAGFYNVSVLADHLIRLFALCGSLSEANSVFEKVPKPSVYTWNSIISAHVKLREDEKALALLEAMQVQGTRPDGVTFSCLIKACGSLRAVHMGKLLHFHILESGCDAHVITESTLVDFYAKCGYLQEARKIFDGMEERDVVTWGTIIAAYTQHGDGFSALELFHEMQLANIKPSMVVFSSVLKSCGSIQALQQGRLIHEQIRSSGFLLDVVVGSSLVDMYAKCGSIKEARSVFDEMKIRDLVMWGTMICAYVANDDLHIAFHLFDCMQLNGISPNNVVFESLLRACSTIKHIEHVKRLHCYMVILGLNNDPRTNFTLADVYAKVGIVDEAEKVFLELPSPNVQSWDAFMARNVEHGNDDFVLKLFNKMQEIGVVPDRSTILHLLKACEGAVGCLQKCMLLHHHILRHELDAELVIASALLDFYAKCGCIESAEKIFEGMPNPDVVAWGALIQGYVHRCHSCSALEAFEKMMRKSFSPSKVIFSSVSKACGSLGSLESGRWIHDQVIREACEDDVIVGSSLIDMYAKCGHLLEAQSIFLKLPCRDPTAWGSIIAGCSANGNIFSVFEYFEQMQQEGFNPDKVVFSCLINACGCMGDICRGRIICDQIIRSGVAVDIILENSVIDMYTKCGSLDEAQKLFDGFKDKDIVSWGAMITAYVVDGHNYTALKLFEQMQKEGVRPNKVVFLSCLKACGAAGYLLWGRLIHDQVVRTQLDTDRAIGNTLVDVYGKLGSSCEAYRVLDALPSQDPVSWASMISGLSLDGKFSLAKECLEVMQKHGLKPVDTNFISVISSCTHAGMLKEGIDCFGDMSEDHGISPNLELFSCMVNLLGRTGCQREAEDLIQTMPNSPDDIAWTSLLTSCKTFGYSNCS</sequence>
<dbReference type="InterPro" id="IPR046960">
    <property type="entry name" value="PPR_At4g14850-like_plant"/>
</dbReference>
<comment type="caution">
    <text evidence="3">The sequence shown here is derived from an EMBL/GenBank/DDBJ whole genome shotgun (WGS) entry which is preliminary data.</text>
</comment>
<dbReference type="Proteomes" id="UP000886520">
    <property type="component" value="Chromosome 25"/>
</dbReference>
<evidence type="ECO:0000313" key="4">
    <source>
        <dbReference type="Proteomes" id="UP000886520"/>
    </source>
</evidence>
<feature type="repeat" description="PPR" evidence="2">
    <location>
        <begin position="701"/>
        <end position="735"/>
    </location>
</feature>
<dbReference type="FunFam" id="1.25.40.10:FF:000158">
    <property type="entry name" value="pentatricopeptide repeat-containing protein At2g33680"/>
    <property type="match status" value="1"/>
</dbReference>
<dbReference type="PROSITE" id="PS51375">
    <property type="entry name" value="PPR"/>
    <property type="match status" value="9"/>
</dbReference>
<dbReference type="FunFam" id="1.25.40.10:FF:000073">
    <property type="entry name" value="Pentatricopeptide repeat-containing protein chloroplastic"/>
    <property type="match status" value="2"/>
</dbReference>
<dbReference type="InterPro" id="IPR002885">
    <property type="entry name" value="PPR_rpt"/>
</dbReference>
<feature type="repeat" description="PPR" evidence="2">
    <location>
        <begin position="94"/>
        <end position="128"/>
    </location>
</feature>
<dbReference type="FunFam" id="1.25.40.10:FF:000031">
    <property type="entry name" value="Pentatricopeptide repeat-containing protein mitochondrial"/>
    <property type="match status" value="2"/>
</dbReference>
<dbReference type="Pfam" id="PF13041">
    <property type="entry name" value="PPR_2"/>
    <property type="match status" value="4"/>
</dbReference>
<dbReference type="OrthoDB" id="185373at2759"/>
<dbReference type="GO" id="GO:0009451">
    <property type="term" value="P:RNA modification"/>
    <property type="evidence" value="ECO:0007669"/>
    <property type="project" value="InterPro"/>
</dbReference>
<evidence type="ECO:0000256" key="1">
    <source>
        <dbReference type="ARBA" id="ARBA00022737"/>
    </source>
</evidence>
<keyword evidence="4" id="KW-1185">Reference proteome</keyword>
<dbReference type="GO" id="GO:0003723">
    <property type="term" value="F:RNA binding"/>
    <property type="evidence" value="ECO:0007669"/>
    <property type="project" value="InterPro"/>
</dbReference>
<feature type="repeat" description="PPR" evidence="2">
    <location>
        <begin position="802"/>
        <end position="836"/>
    </location>
</feature>
<feature type="repeat" description="PPR" evidence="2">
    <location>
        <begin position="600"/>
        <end position="634"/>
    </location>
</feature>
<dbReference type="PANTHER" id="PTHR47926:SF533">
    <property type="entry name" value="DYW DOMAIN-CONTAINING PROTEIN"/>
    <property type="match status" value="1"/>
</dbReference>
<feature type="repeat" description="PPR" evidence="2">
    <location>
        <begin position="296"/>
        <end position="330"/>
    </location>
</feature>
<dbReference type="AlphaFoldDB" id="A0A9D4Z267"/>
<gene>
    <name evidence="3" type="ORF">GOP47_0025247</name>
</gene>
<accession>A0A9D4Z267</accession>
<dbReference type="Gene3D" id="1.25.40.10">
    <property type="entry name" value="Tetratricopeptide repeat domain"/>
    <property type="match status" value="9"/>
</dbReference>
<feature type="repeat" description="PPR" evidence="2">
    <location>
        <begin position="499"/>
        <end position="533"/>
    </location>
</feature>
<evidence type="ECO:0008006" key="5">
    <source>
        <dbReference type="Google" id="ProtNLM"/>
    </source>
</evidence>
<reference evidence="3" key="1">
    <citation type="submission" date="2021-01" db="EMBL/GenBank/DDBJ databases">
        <title>Adiantum capillus-veneris genome.</title>
        <authorList>
            <person name="Fang Y."/>
            <person name="Liao Q."/>
        </authorList>
    </citation>
    <scope>NUCLEOTIDE SEQUENCE</scope>
    <source>
        <strain evidence="3">H3</strain>
        <tissue evidence="3">Leaf</tissue>
    </source>
</reference>
<dbReference type="NCBIfam" id="TIGR00756">
    <property type="entry name" value="PPR"/>
    <property type="match status" value="9"/>
</dbReference>
<dbReference type="InterPro" id="IPR011990">
    <property type="entry name" value="TPR-like_helical_dom_sf"/>
</dbReference>
<keyword evidence="1" id="KW-0677">Repeat</keyword>
<dbReference type="GO" id="GO:0048731">
    <property type="term" value="P:system development"/>
    <property type="evidence" value="ECO:0007669"/>
    <property type="project" value="UniProtKB-ARBA"/>
</dbReference>
<dbReference type="PANTHER" id="PTHR47926">
    <property type="entry name" value="PENTATRICOPEPTIDE REPEAT-CONTAINING PROTEIN"/>
    <property type="match status" value="1"/>
</dbReference>
<evidence type="ECO:0000313" key="3">
    <source>
        <dbReference type="EMBL" id="KAI5058928.1"/>
    </source>
</evidence>
<feature type="repeat" description="PPR" evidence="2">
    <location>
        <begin position="397"/>
        <end position="431"/>
    </location>
</feature>
<dbReference type="Pfam" id="PF01535">
    <property type="entry name" value="PPR"/>
    <property type="match status" value="6"/>
</dbReference>
<evidence type="ECO:0000256" key="2">
    <source>
        <dbReference type="PROSITE-ProRule" id="PRU00708"/>
    </source>
</evidence>
<feature type="repeat" description="PPR" evidence="2">
    <location>
        <begin position="265"/>
        <end position="295"/>
    </location>
</feature>
<organism evidence="3 4">
    <name type="scientific">Adiantum capillus-veneris</name>
    <name type="common">Maidenhair fern</name>
    <dbReference type="NCBI Taxonomy" id="13818"/>
    <lineage>
        <taxon>Eukaryota</taxon>
        <taxon>Viridiplantae</taxon>
        <taxon>Streptophyta</taxon>
        <taxon>Embryophyta</taxon>
        <taxon>Tracheophyta</taxon>
        <taxon>Polypodiopsida</taxon>
        <taxon>Polypodiidae</taxon>
        <taxon>Polypodiales</taxon>
        <taxon>Pteridineae</taxon>
        <taxon>Pteridaceae</taxon>
        <taxon>Vittarioideae</taxon>
        <taxon>Adiantum</taxon>
    </lineage>
</organism>
<dbReference type="FunFam" id="1.25.40.10:FF:000344">
    <property type="entry name" value="Pentatricopeptide repeat-containing protein"/>
    <property type="match status" value="1"/>
</dbReference>
<protein>
    <recommendedName>
        <fullName evidence="5">Pentatricopeptide repeat-containing protein</fullName>
    </recommendedName>
</protein>
<dbReference type="EMBL" id="JABFUD020000025">
    <property type="protein sequence ID" value="KAI5058928.1"/>
    <property type="molecule type" value="Genomic_DNA"/>
</dbReference>
<proteinExistence type="predicted"/>
<feature type="repeat" description="PPR" evidence="2">
    <location>
        <begin position="195"/>
        <end position="229"/>
    </location>
</feature>
<name>A0A9D4Z267_ADICA</name>